<evidence type="ECO:0000313" key="3">
    <source>
        <dbReference type="Proteomes" id="UP000784294"/>
    </source>
</evidence>
<gene>
    <name evidence="2" type="ORF">PXEA_LOCUS6669</name>
</gene>
<dbReference type="AlphaFoldDB" id="A0A3S4ZVR9"/>
<evidence type="ECO:0000313" key="2">
    <source>
        <dbReference type="EMBL" id="VEL13229.1"/>
    </source>
</evidence>
<evidence type="ECO:0000256" key="1">
    <source>
        <dbReference type="SAM" id="MobiDB-lite"/>
    </source>
</evidence>
<reference evidence="2" key="1">
    <citation type="submission" date="2018-11" db="EMBL/GenBank/DDBJ databases">
        <authorList>
            <consortium name="Pathogen Informatics"/>
        </authorList>
    </citation>
    <scope>NUCLEOTIDE SEQUENCE</scope>
</reference>
<dbReference type="EMBL" id="CAAALY010017117">
    <property type="protein sequence ID" value="VEL13229.1"/>
    <property type="molecule type" value="Genomic_DNA"/>
</dbReference>
<feature type="region of interest" description="Disordered" evidence="1">
    <location>
        <begin position="248"/>
        <end position="275"/>
    </location>
</feature>
<feature type="compositionally biased region" description="Acidic residues" evidence="1">
    <location>
        <begin position="249"/>
        <end position="259"/>
    </location>
</feature>
<keyword evidence="3" id="KW-1185">Reference proteome</keyword>
<accession>A0A3S4ZVR9</accession>
<name>A0A3S4ZVR9_9PLAT</name>
<proteinExistence type="predicted"/>
<protein>
    <submittedName>
        <fullName evidence="2">Uncharacterized protein</fullName>
    </submittedName>
</protein>
<sequence>MDKRMTKQLPEQRDDTKKKRWTEFYFPLDSLRWHKDTSLHKTSRPSTPALYTQVSECESIHAGYNKDTLTPWNPGTWVHRKGAYEIKQKESVVGLQADPKFRYCDDRPPVLPHSYFRQDNSSDDASKPAPFTSNRNILNPIISALRFRSNLDLTRDGGDISESTSVNVKNRCLDWPLADSLGLAVTRIPPRNSHPQPKDNYLTSAKLATRLSRRQDGIVIIVDEKAMGCEKQESCEKAKISHDGKDYETEIGEDEEEENMNTNRNLKSKEKEKHETLKEGKTWRYAREGSELATEKVVSQNAGKFFSSIAFNDPSAVRSNPTLRDQCWKHRGSTTNILKRFASSALTASSEAKLRVPTNLMKETLTHTTPTMMCGLEIARERALDGEIWDRCDKDLLKFSTLPSRPLMVNANRRLSDRYSVTTSRQSQASLG</sequence>
<organism evidence="2 3">
    <name type="scientific">Protopolystoma xenopodis</name>
    <dbReference type="NCBI Taxonomy" id="117903"/>
    <lineage>
        <taxon>Eukaryota</taxon>
        <taxon>Metazoa</taxon>
        <taxon>Spiralia</taxon>
        <taxon>Lophotrochozoa</taxon>
        <taxon>Platyhelminthes</taxon>
        <taxon>Monogenea</taxon>
        <taxon>Polyopisthocotylea</taxon>
        <taxon>Polystomatidea</taxon>
        <taxon>Polystomatidae</taxon>
        <taxon>Protopolystoma</taxon>
    </lineage>
</organism>
<comment type="caution">
    <text evidence="2">The sequence shown here is derived from an EMBL/GenBank/DDBJ whole genome shotgun (WGS) entry which is preliminary data.</text>
</comment>
<dbReference type="Proteomes" id="UP000784294">
    <property type="component" value="Unassembled WGS sequence"/>
</dbReference>